<gene>
    <name evidence="1" type="ORF">R54876_GBNLAHCA_01507</name>
</gene>
<dbReference type="RefSeq" id="WP_349642454.1">
    <property type="nucleotide sequence ID" value="NZ_CAWVOH010000005.1"/>
</dbReference>
<accession>A0ABM9N6R1</accession>
<sequence length="59" mass="6559">MIEKCNQDQLPDGHYNIKFYIDTDDNDNSQGYVKYTGIAVKNGIASLVDDGGVDANYEI</sequence>
<protein>
    <submittedName>
        <fullName evidence="1">Uncharacterized protein</fullName>
    </submittedName>
</protein>
<dbReference type="EMBL" id="CAWVOH010000005">
    <property type="protein sequence ID" value="CAK8054910.1"/>
    <property type="molecule type" value="Genomic_DNA"/>
</dbReference>
<evidence type="ECO:0000313" key="2">
    <source>
        <dbReference type="Proteomes" id="UP001314241"/>
    </source>
</evidence>
<proteinExistence type="predicted"/>
<name>A0ABM9N6R1_9LACO</name>
<comment type="caution">
    <text evidence="1">The sequence shown here is derived from an EMBL/GenBank/DDBJ whole genome shotgun (WGS) entry which is preliminary data.</text>
</comment>
<dbReference type="Proteomes" id="UP001314241">
    <property type="component" value="Unassembled WGS sequence"/>
</dbReference>
<evidence type="ECO:0000313" key="1">
    <source>
        <dbReference type="EMBL" id="CAK8054910.1"/>
    </source>
</evidence>
<reference evidence="1 2" key="1">
    <citation type="submission" date="2024-01" db="EMBL/GenBank/DDBJ databases">
        <authorList>
            <person name="Botero Cardona J."/>
        </authorList>
    </citation>
    <scope>NUCLEOTIDE SEQUENCE [LARGE SCALE GENOMIC DNA]</scope>
    <source>
        <strain evidence="1 2">LMG 33000</strain>
    </source>
</reference>
<organism evidence="1 2">
    <name type="scientific">Eupransor demetentiae</name>
    <dbReference type="NCBI Taxonomy" id="3109584"/>
    <lineage>
        <taxon>Bacteria</taxon>
        <taxon>Bacillati</taxon>
        <taxon>Bacillota</taxon>
        <taxon>Bacilli</taxon>
        <taxon>Lactobacillales</taxon>
        <taxon>Lactobacillaceae</taxon>
        <taxon>Eupransor</taxon>
    </lineage>
</organism>
<keyword evidence="2" id="KW-1185">Reference proteome</keyword>